<keyword evidence="3" id="KW-0479">Metal-binding</keyword>
<dbReference type="InterPro" id="IPR013783">
    <property type="entry name" value="Ig-like_fold"/>
</dbReference>
<dbReference type="InterPro" id="IPR017900">
    <property type="entry name" value="4Fe4S_Fe_S_CS"/>
</dbReference>
<evidence type="ECO:0000256" key="7">
    <source>
        <dbReference type="SAM" id="Phobius"/>
    </source>
</evidence>
<dbReference type="GO" id="GO:0005886">
    <property type="term" value="C:plasma membrane"/>
    <property type="evidence" value="ECO:0007669"/>
    <property type="project" value="TreeGrafter"/>
</dbReference>
<evidence type="ECO:0000256" key="5">
    <source>
        <dbReference type="ARBA" id="ARBA00023004"/>
    </source>
</evidence>
<keyword evidence="7" id="KW-0472">Membrane</keyword>
<keyword evidence="5" id="KW-0408">Iron</keyword>
<feature type="transmembrane region" description="Helical" evidence="7">
    <location>
        <begin position="341"/>
        <end position="360"/>
    </location>
</feature>
<keyword evidence="4" id="KW-0249">Electron transport</keyword>
<evidence type="ECO:0000256" key="3">
    <source>
        <dbReference type="ARBA" id="ARBA00022723"/>
    </source>
</evidence>
<dbReference type="InterPro" id="IPR017896">
    <property type="entry name" value="4Fe4S_Fe-S-bd"/>
</dbReference>
<sequence length="476" mass="54406">MSHKIPINNQSPDPVKVIPVKQIGLHADRPKIFPRAIRGFYQNIRHSTMALALFIYAALPWLNWEGRQAVLFDLGHQHFYIFGWTFAPQDFFLLSWLLIIAAFALFVVTVFAGRVFCGYACPQTTWTALFLWIEKLTEGERHTRMKLDQAPMTANKLVRRSIKHVLWLLVSFATGFIFVGYFTPIRSLAPDFFAGVLGGWGYVFILIFTVFTYMNAGWLREQVCFYMCPYGRFQSVMFDKDTLIVSYDAARGESRGSRKKNVDPKAEGLGDCIDCQLCVQVCPTGIDIRDGLQLECIQCAACIDACNSIMDQMGYERGLVRYTTEHMLNEKSAYHWLRPRLMGYSLMLVIMACLFVYTLAVRVPLAVEAIRDRNQLFRENSEGLIENVYTLKIINKTQQPQTYQLQVEADEHIQLVEKVGEIKIHAGEVLSLPVTLQADPGYLEKSNYDIEFEVIDVNNPNIHAETESRFLAPASR</sequence>
<keyword evidence="2" id="KW-0004">4Fe-4S</keyword>
<keyword evidence="1" id="KW-0813">Transport</keyword>
<dbReference type="Pfam" id="PF12801">
    <property type="entry name" value="Fer4_5"/>
    <property type="match status" value="1"/>
</dbReference>
<feature type="transmembrane region" description="Helical" evidence="7">
    <location>
        <begin position="165"/>
        <end position="186"/>
    </location>
</feature>
<protein>
    <submittedName>
        <fullName evidence="9">Cytochrome c oxidase accessory protein FixG</fullName>
    </submittedName>
</protein>
<dbReference type="PANTHER" id="PTHR30176:SF3">
    <property type="entry name" value="FERREDOXIN-TYPE PROTEIN NAPH"/>
    <property type="match status" value="1"/>
</dbReference>
<dbReference type="RefSeq" id="WP_107866145.1">
    <property type="nucleotide sequence ID" value="NZ_QAON01000011.1"/>
</dbReference>
<evidence type="ECO:0000256" key="2">
    <source>
        <dbReference type="ARBA" id="ARBA00022485"/>
    </source>
</evidence>
<dbReference type="FunFam" id="1.10.1060.10:FF:000015">
    <property type="entry name" value="Cytochrome c oxidase accessory protein CcoG"/>
    <property type="match status" value="1"/>
</dbReference>
<dbReference type="InterPro" id="IPR014116">
    <property type="entry name" value="Cyt_c_oxidase_cbb3_FixG"/>
</dbReference>
<comment type="caution">
    <text evidence="9">The sequence shown here is derived from an EMBL/GenBank/DDBJ whole genome shotgun (WGS) entry which is preliminary data.</text>
</comment>
<dbReference type="PANTHER" id="PTHR30176">
    <property type="entry name" value="FERREDOXIN-TYPE PROTEIN NAPH"/>
    <property type="match status" value="1"/>
</dbReference>
<dbReference type="Pfam" id="PF13746">
    <property type="entry name" value="Fer4_18"/>
    <property type="match status" value="1"/>
</dbReference>
<evidence type="ECO:0000256" key="4">
    <source>
        <dbReference type="ARBA" id="ARBA00022982"/>
    </source>
</evidence>
<dbReference type="Gene3D" id="2.60.40.10">
    <property type="entry name" value="Immunoglobulins"/>
    <property type="match status" value="1"/>
</dbReference>
<organism evidence="9 10">
    <name type="scientific">Agitococcus lubricus</name>
    <dbReference type="NCBI Taxonomy" id="1077255"/>
    <lineage>
        <taxon>Bacteria</taxon>
        <taxon>Pseudomonadati</taxon>
        <taxon>Pseudomonadota</taxon>
        <taxon>Gammaproteobacteria</taxon>
        <taxon>Moraxellales</taxon>
        <taxon>Moraxellaceae</taxon>
        <taxon>Agitococcus</taxon>
    </lineage>
</organism>
<dbReference type="InterPro" id="IPR032879">
    <property type="entry name" value="FixG_C"/>
</dbReference>
<keyword evidence="10" id="KW-1185">Reference proteome</keyword>
<dbReference type="Gene3D" id="1.10.1060.10">
    <property type="entry name" value="Alpha-helical ferredoxin"/>
    <property type="match status" value="1"/>
</dbReference>
<dbReference type="EMBL" id="QAON01000011">
    <property type="protein sequence ID" value="PTQ88501.1"/>
    <property type="molecule type" value="Genomic_DNA"/>
</dbReference>
<dbReference type="Pfam" id="PF11614">
    <property type="entry name" value="FixG_C"/>
    <property type="match status" value="1"/>
</dbReference>
<dbReference type="OrthoDB" id="9806398at2"/>
<feature type="transmembrane region" description="Helical" evidence="7">
    <location>
        <begin position="192"/>
        <end position="213"/>
    </location>
</feature>
<reference evidence="9 10" key="1">
    <citation type="submission" date="2018-04" db="EMBL/GenBank/DDBJ databases">
        <title>Genomic Encyclopedia of Archaeal and Bacterial Type Strains, Phase II (KMG-II): from individual species to whole genera.</title>
        <authorList>
            <person name="Goeker M."/>
        </authorList>
    </citation>
    <scope>NUCLEOTIDE SEQUENCE [LARGE SCALE GENOMIC DNA]</scope>
    <source>
        <strain evidence="9 10">DSM 5822</strain>
    </source>
</reference>
<evidence type="ECO:0000256" key="6">
    <source>
        <dbReference type="ARBA" id="ARBA00023014"/>
    </source>
</evidence>
<evidence type="ECO:0000256" key="1">
    <source>
        <dbReference type="ARBA" id="ARBA00022448"/>
    </source>
</evidence>
<dbReference type="GO" id="GO:0051539">
    <property type="term" value="F:4 iron, 4 sulfur cluster binding"/>
    <property type="evidence" value="ECO:0007669"/>
    <property type="project" value="UniProtKB-KW"/>
</dbReference>
<feature type="transmembrane region" description="Helical" evidence="7">
    <location>
        <begin position="91"/>
        <end position="112"/>
    </location>
</feature>
<dbReference type="NCBIfam" id="TIGR02745">
    <property type="entry name" value="ccoG_rdxA_fixG"/>
    <property type="match status" value="1"/>
</dbReference>
<dbReference type="InterPro" id="IPR009051">
    <property type="entry name" value="Helical_ferredxn"/>
</dbReference>
<dbReference type="AlphaFoldDB" id="A0A2T5IX26"/>
<accession>A0A2T5IX26</accession>
<dbReference type="InterPro" id="IPR051684">
    <property type="entry name" value="Electron_Trans/Redox"/>
</dbReference>
<dbReference type="PROSITE" id="PS51379">
    <property type="entry name" value="4FE4S_FER_2"/>
    <property type="match status" value="1"/>
</dbReference>
<name>A0A2T5IX26_9GAMM</name>
<keyword evidence="7" id="KW-0812">Transmembrane</keyword>
<keyword evidence="7" id="KW-1133">Transmembrane helix</keyword>
<gene>
    <name evidence="9" type="ORF">C8N29_11122</name>
</gene>
<dbReference type="SUPFAM" id="SSF54862">
    <property type="entry name" value="4Fe-4S ferredoxins"/>
    <property type="match status" value="1"/>
</dbReference>
<evidence type="ECO:0000259" key="8">
    <source>
        <dbReference type="PROSITE" id="PS51379"/>
    </source>
</evidence>
<dbReference type="PROSITE" id="PS00198">
    <property type="entry name" value="4FE4S_FER_1"/>
    <property type="match status" value="1"/>
</dbReference>
<proteinExistence type="predicted"/>
<evidence type="ECO:0000313" key="10">
    <source>
        <dbReference type="Proteomes" id="UP000244223"/>
    </source>
</evidence>
<evidence type="ECO:0000313" key="9">
    <source>
        <dbReference type="EMBL" id="PTQ88501.1"/>
    </source>
</evidence>
<keyword evidence="6" id="KW-0411">Iron-sulfur</keyword>
<dbReference type="GO" id="GO:0046872">
    <property type="term" value="F:metal ion binding"/>
    <property type="evidence" value="ECO:0007669"/>
    <property type="project" value="UniProtKB-KW"/>
</dbReference>
<feature type="domain" description="4Fe-4S ferredoxin-type" evidence="8">
    <location>
        <begin position="262"/>
        <end position="291"/>
    </location>
</feature>
<dbReference type="Proteomes" id="UP000244223">
    <property type="component" value="Unassembled WGS sequence"/>
</dbReference>
<feature type="transmembrane region" description="Helical" evidence="7">
    <location>
        <begin position="44"/>
        <end position="62"/>
    </location>
</feature>